<evidence type="ECO:0000313" key="1">
    <source>
        <dbReference type="Proteomes" id="UP000515211"/>
    </source>
</evidence>
<sequence length="139" mass="15940">MERDLRQRDPLSPFLSVLVVDVLHRMIEEAVWNRCISPLLVGRDNIELSHLQFVDDTIFFYPSEEEIIRNYQRLLRCFEMMSGLYVSFVGMQGSLFTSPVPWHLFGSKSEAGYILSQLVQDVKGSSGKVNLVTNTVLVE</sequence>
<dbReference type="Proteomes" id="UP000515211">
    <property type="component" value="Chromosome 3"/>
</dbReference>
<evidence type="ECO:0000313" key="2">
    <source>
        <dbReference type="RefSeq" id="XP_015956628.1"/>
    </source>
</evidence>
<reference evidence="1" key="1">
    <citation type="journal article" date="2016" name="Nat. Genet.">
        <title>The genome sequences of Arachis duranensis and Arachis ipaensis, the diploid ancestors of cultivated peanut.</title>
        <authorList>
            <person name="Bertioli D.J."/>
            <person name="Cannon S.B."/>
            <person name="Froenicke L."/>
            <person name="Huang G."/>
            <person name="Farmer A.D."/>
            <person name="Cannon E.K."/>
            <person name="Liu X."/>
            <person name="Gao D."/>
            <person name="Clevenger J."/>
            <person name="Dash S."/>
            <person name="Ren L."/>
            <person name="Moretzsohn M.C."/>
            <person name="Shirasawa K."/>
            <person name="Huang W."/>
            <person name="Vidigal B."/>
            <person name="Abernathy B."/>
            <person name="Chu Y."/>
            <person name="Niederhuth C.E."/>
            <person name="Umale P."/>
            <person name="Araujo A.C."/>
            <person name="Kozik A."/>
            <person name="Kim K.D."/>
            <person name="Burow M.D."/>
            <person name="Varshney R.K."/>
            <person name="Wang X."/>
            <person name="Zhang X."/>
            <person name="Barkley N."/>
            <person name="Guimaraes P.M."/>
            <person name="Isobe S."/>
            <person name="Guo B."/>
            <person name="Liao B."/>
            <person name="Stalker H.T."/>
            <person name="Schmitz R.J."/>
            <person name="Scheffler B.E."/>
            <person name="Leal-Bertioli S.C."/>
            <person name="Xun X."/>
            <person name="Jackson S.A."/>
            <person name="Michelmore R."/>
            <person name="Ozias-Akins P."/>
        </authorList>
    </citation>
    <scope>NUCLEOTIDE SEQUENCE [LARGE SCALE GENOMIC DNA]</scope>
    <source>
        <strain evidence="1">cv. V14167</strain>
    </source>
</reference>
<name>A0A6P4CUN8_ARADU</name>
<reference evidence="2" key="2">
    <citation type="submission" date="2025-08" db="UniProtKB">
        <authorList>
            <consortium name="RefSeq"/>
        </authorList>
    </citation>
    <scope>IDENTIFICATION</scope>
    <source>
        <tissue evidence="2">Whole plant</tissue>
    </source>
</reference>
<accession>A0A6P4CUN8</accession>
<protein>
    <submittedName>
        <fullName evidence="2">Uncharacterized protein LOC107480947</fullName>
    </submittedName>
</protein>
<dbReference type="AlphaFoldDB" id="A0A6P4CUN8"/>
<gene>
    <name evidence="2" type="primary">LOC107480947</name>
</gene>
<dbReference type="KEGG" id="adu:107480947"/>
<dbReference type="GeneID" id="107480947"/>
<dbReference type="RefSeq" id="XP_015956628.1">
    <property type="nucleotide sequence ID" value="XM_016101142.1"/>
</dbReference>
<organism evidence="1 2">
    <name type="scientific">Arachis duranensis</name>
    <name type="common">Wild peanut</name>
    <dbReference type="NCBI Taxonomy" id="130453"/>
    <lineage>
        <taxon>Eukaryota</taxon>
        <taxon>Viridiplantae</taxon>
        <taxon>Streptophyta</taxon>
        <taxon>Embryophyta</taxon>
        <taxon>Tracheophyta</taxon>
        <taxon>Spermatophyta</taxon>
        <taxon>Magnoliopsida</taxon>
        <taxon>eudicotyledons</taxon>
        <taxon>Gunneridae</taxon>
        <taxon>Pentapetalae</taxon>
        <taxon>rosids</taxon>
        <taxon>fabids</taxon>
        <taxon>Fabales</taxon>
        <taxon>Fabaceae</taxon>
        <taxon>Papilionoideae</taxon>
        <taxon>50 kb inversion clade</taxon>
        <taxon>dalbergioids sensu lato</taxon>
        <taxon>Dalbergieae</taxon>
        <taxon>Pterocarpus clade</taxon>
        <taxon>Arachis</taxon>
    </lineage>
</organism>
<keyword evidence="1" id="KW-1185">Reference proteome</keyword>
<proteinExistence type="predicted"/>